<dbReference type="GeneID" id="78357565"/>
<dbReference type="Pfam" id="PF00497">
    <property type="entry name" value="SBP_bac_3"/>
    <property type="match status" value="1"/>
</dbReference>
<dbReference type="Gene3D" id="3.40.190.10">
    <property type="entry name" value="Periplasmic binding protein-like II"/>
    <property type="match status" value="2"/>
</dbReference>
<protein>
    <submittedName>
        <fullName evidence="4">Polar amino acid transport system substrate-binding protein</fullName>
    </submittedName>
</protein>
<dbReference type="InterPro" id="IPR001638">
    <property type="entry name" value="Solute-binding_3/MltF_N"/>
</dbReference>
<evidence type="ECO:0000313" key="5">
    <source>
        <dbReference type="Proteomes" id="UP000254924"/>
    </source>
</evidence>
<organism evidence="4 5">
    <name type="scientific">Streptococcus hyointestinalis</name>
    <dbReference type="NCBI Taxonomy" id="1337"/>
    <lineage>
        <taxon>Bacteria</taxon>
        <taxon>Bacillati</taxon>
        <taxon>Bacillota</taxon>
        <taxon>Bacilli</taxon>
        <taxon>Lactobacillales</taxon>
        <taxon>Streptococcaceae</taxon>
        <taxon>Streptococcus</taxon>
    </lineage>
</organism>
<reference evidence="4 5" key="1">
    <citation type="submission" date="2018-06" db="EMBL/GenBank/DDBJ databases">
        <authorList>
            <consortium name="Pathogen Informatics"/>
            <person name="Doyle S."/>
        </authorList>
    </citation>
    <scope>NUCLEOTIDE SEQUENCE [LARGE SCALE GENOMIC DNA]</scope>
    <source>
        <strain evidence="4 5">NCTC12224</strain>
    </source>
</reference>
<dbReference type="PROSITE" id="PS51257">
    <property type="entry name" value="PROKAR_LIPOPROTEIN"/>
    <property type="match status" value="1"/>
</dbReference>
<dbReference type="EMBL" id="UHFN01000007">
    <property type="protein sequence ID" value="SUN63253.1"/>
    <property type="molecule type" value="Genomic_DNA"/>
</dbReference>
<dbReference type="SUPFAM" id="SSF53850">
    <property type="entry name" value="Periplasmic binding protein-like II"/>
    <property type="match status" value="1"/>
</dbReference>
<feature type="chain" id="PRO_5039093673" evidence="2">
    <location>
        <begin position="22"/>
        <end position="281"/>
    </location>
</feature>
<dbReference type="Proteomes" id="UP000254924">
    <property type="component" value="Unassembled WGS sequence"/>
</dbReference>
<keyword evidence="1 2" id="KW-0732">Signal</keyword>
<dbReference type="OrthoDB" id="8613538at2"/>
<proteinExistence type="predicted"/>
<accession>A0A380KDW7</accession>
<keyword evidence="5" id="KW-1185">Reference proteome</keyword>
<feature type="domain" description="Solute-binding protein family 3/N-terminal" evidence="3">
    <location>
        <begin position="40"/>
        <end position="267"/>
    </location>
</feature>
<evidence type="ECO:0000256" key="2">
    <source>
        <dbReference type="SAM" id="SignalP"/>
    </source>
</evidence>
<dbReference type="AlphaFoldDB" id="A0A380KDW7"/>
<name>A0A380KDW7_9STRE</name>
<evidence type="ECO:0000259" key="3">
    <source>
        <dbReference type="SMART" id="SM00062"/>
    </source>
</evidence>
<feature type="signal peptide" evidence="2">
    <location>
        <begin position="1"/>
        <end position="21"/>
    </location>
</feature>
<evidence type="ECO:0000313" key="4">
    <source>
        <dbReference type="EMBL" id="SUN63253.1"/>
    </source>
</evidence>
<dbReference type="PANTHER" id="PTHR35936">
    <property type="entry name" value="MEMBRANE-BOUND LYTIC MUREIN TRANSGLYCOSYLASE F"/>
    <property type="match status" value="1"/>
</dbReference>
<dbReference type="CDD" id="cd13710">
    <property type="entry name" value="PBP2_TcyK"/>
    <property type="match status" value="1"/>
</dbReference>
<dbReference type="SMART" id="SM00062">
    <property type="entry name" value="PBPb"/>
    <property type="match status" value="1"/>
</dbReference>
<dbReference type="RefSeq" id="WP_115270816.1">
    <property type="nucleotide sequence ID" value="NZ_JBNPOC010000085.1"/>
</dbReference>
<gene>
    <name evidence="4" type="primary">tcyA</name>
    <name evidence="4" type="ORF">NCTC12224_02327</name>
</gene>
<dbReference type="PANTHER" id="PTHR35936:SF19">
    <property type="entry name" value="AMINO-ACID-BINDING PROTEIN YXEM-RELATED"/>
    <property type="match status" value="1"/>
</dbReference>
<sequence length="281" mass="30366">MKVKKLLGIAGLTLAAGALLAACSSKSDSSSSSSKSGKTEITFATVGTTKPFSYEKDGKLTGYDVEVAKAVFKGSDKYSVTFKKTEWSSIFTGIDAGKYQMGGNNISFSTERASKYLFSTPIGSTPAVLVVPKNSNIKSYDDIAGHSTQVVQGTSTATQLENFNKNHSSDPVKINYTEETISQILGNLNSGKYDFKIFDAPSVNSIIKEQGLTNLKTIELPSDEKPYIYFIFGQDQKDLQTFVNKRLKELQKDGTLAKLSKEYLGGDYAPSADELTVPSAS</sequence>
<evidence type="ECO:0000256" key="1">
    <source>
        <dbReference type="ARBA" id="ARBA00022729"/>
    </source>
</evidence>